<reference evidence="2" key="1">
    <citation type="submission" date="2023-03" db="EMBL/GenBank/DDBJ databases">
        <title>Massive genome expansion in bonnet fungi (Mycena s.s.) driven by repeated elements and novel gene families across ecological guilds.</title>
        <authorList>
            <consortium name="Lawrence Berkeley National Laboratory"/>
            <person name="Harder C.B."/>
            <person name="Miyauchi S."/>
            <person name="Viragh M."/>
            <person name="Kuo A."/>
            <person name="Thoen E."/>
            <person name="Andreopoulos B."/>
            <person name="Lu D."/>
            <person name="Skrede I."/>
            <person name="Drula E."/>
            <person name="Henrissat B."/>
            <person name="Morin E."/>
            <person name="Kohler A."/>
            <person name="Barry K."/>
            <person name="LaButti K."/>
            <person name="Morin E."/>
            <person name="Salamov A."/>
            <person name="Lipzen A."/>
            <person name="Mereny Z."/>
            <person name="Hegedus B."/>
            <person name="Baldrian P."/>
            <person name="Stursova M."/>
            <person name="Weitz H."/>
            <person name="Taylor A."/>
            <person name="Grigoriev I.V."/>
            <person name="Nagy L.G."/>
            <person name="Martin F."/>
            <person name="Kauserud H."/>
        </authorList>
    </citation>
    <scope>NUCLEOTIDE SEQUENCE</scope>
    <source>
        <strain evidence="2">CBHHK200</strain>
    </source>
</reference>
<proteinExistence type="predicted"/>
<organism evidence="2 3">
    <name type="scientific">Mycena alexandri</name>
    <dbReference type="NCBI Taxonomy" id="1745969"/>
    <lineage>
        <taxon>Eukaryota</taxon>
        <taxon>Fungi</taxon>
        <taxon>Dikarya</taxon>
        <taxon>Basidiomycota</taxon>
        <taxon>Agaricomycotina</taxon>
        <taxon>Agaricomycetes</taxon>
        <taxon>Agaricomycetidae</taxon>
        <taxon>Agaricales</taxon>
        <taxon>Marasmiineae</taxon>
        <taxon>Mycenaceae</taxon>
        <taxon>Mycena</taxon>
    </lineage>
</organism>
<sequence length="223" mass="24695">MKTQITQLATGVWTYRKQNRGRWGEVEGTFIGTQWSGKAQEMVIPPGARCARIKTPGWNECEHDANTAAQTEKKGKASEKFVRSESTFSHIQRTQLLGSGEVHCDCGKGGTGKESPTPICSTYYVSNTGIQTQESQLIVAKNINPNPESKGFRGTTSSLRSEGYFSVTPEWYPASNNPHVVTARERPTRDVVTGRTNDERTTHLDKSRPASRMLTCKKENSVP</sequence>
<dbReference type="AlphaFoldDB" id="A0AAD6S9X3"/>
<dbReference type="EMBL" id="JARJCM010000177">
    <property type="protein sequence ID" value="KAJ7023974.1"/>
    <property type="molecule type" value="Genomic_DNA"/>
</dbReference>
<protein>
    <submittedName>
        <fullName evidence="2">Uncharacterized protein</fullName>
    </submittedName>
</protein>
<dbReference type="Proteomes" id="UP001218188">
    <property type="component" value="Unassembled WGS sequence"/>
</dbReference>
<name>A0AAD6S9X3_9AGAR</name>
<comment type="caution">
    <text evidence="2">The sequence shown here is derived from an EMBL/GenBank/DDBJ whole genome shotgun (WGS) entry which is preliminary data.</text>
</comment>
<accession>A0AAD6S9X3</accession>
<feature type="region of interest" description="Disordered" evidence="1">
    <location>
        <begin position="193"/>
        <end position="223"/>
    </location>
</feature>
<gene>
    <name evidence="2" type="ORF">C8F04DRAFT_1192831</name>
</gene>
<evidence type="ECO:0000313" key="2">
    <source>
        <dbReference type="EMBL" id="KAJ7023974.1"/>
    </source>
</evidence>
<evidence type="ECO:0000313" key="3">
    <source>
        <dbReference type="Proteomes" id="UP001218188"/>
    </source>
</evidence>
<keyword evidence="3" id="KW-1185">Reference proteome</keyword>
<evidence type="ECO:0000256" key="1">
    <source>
        <dbReference type="SAM" id="MobiDB-lite"/>
    </source>
</evidence>
<feature type="compositionally biased region" description="Basic and acidic residues" evidence="1">
    <location>
        <begin position="196"/>
        <end position="208"/>
    </location>
</feature>